<dbReference type="CDD" id="cd06257">
    <property type="entry name" value="DnaJ"/>
    <property type="match status" value="1"/>
</dbReference>
<dbReference type="eggNOG" id="KOG0715">
    <property type="taxonomic scope" value="Eukaryota"/>
</dbReference>
<protein>
    <recommendedName>
        <fullName evidence="3">J domain-containing protein</fullName>
    </recommendedName>
</protein>
<dbReference type="InParanoid" id="T1FV77"/>
<dbReference type="InterPro" id="IPR036869">
    <property type="entry name" value="J_dom_sf"/>
</dbReference>
<dbReference type="PROSITE" id="PS50076">
    <property type="entry name" value="DNAJ_2"/>
    <property type="match status" value="1"/>
</dbReference>
<proteinExistence type="predicted"/>
<feature type="region of interest" description="Disordered" evidence="1">
    <location>
        <begin position="577"/>
        <end position="645"/>
    </location>
</feature>
<evidence type="ECO:0000313" key="6">
    <source>
        <dbReference type="Proteomes" id="UP000015101"/>
    </source>
</evidence>
<dbReference type="PRINTS" id="PR00625">
    <property type="entry name" value="JDOMAIN"/>
</dbReference>
<dbReference type="KEGG" id="hro:HELRODRAFT_193633"/>
<dbReference type="GeneID" id="20212723"/>
<evidence type="ECO:0000259" key="3">
    <source>
        <dbReference type="PROSITE" id="PS50076"/>
    </source>
</evidence>
<dbReference type="AlphaFoldDB" id="T1FV77"/>
<dbReference type="EMBL" id="KB097542">
    <property type="protein sequence ID" value="ESN95091.1"/>
    <property type="molecule type" value="Genomic_DNA"/>
</dbReference>
<dbReference type="Proteomes" id="UP000015101">
    <property type="component" value="Unassembled WGS sequence"/>
</dbReference>
<keyword evidence="2" id="KW-0472">Membrane</keyword>
<sequence>MKIYRCGKWRRVKNIAHHLFCEEDLYGILGVDRSASARDIKQAYKQLAKEWHPDKNKSPDANEKFMKINEAYETLSDEDKREEYDKFGTTSSNAQERHHRNPFGGGGFEGFTFHFGQGGPFHFNFQDNGNSDLYSKYKINSWMYESVILPESTHKPFFIYAYTDFCFKCMEVAQVWQQFVLDLEKLGLGIGTMNANSNPSLSRQLMLRSVPSITVVINRKLIKFNKNFELTADSLTSFLLDQSDSKVKVVMLDNRKQMCLRFVVATFAYKEFISSAYLNIDNIPRDHAVQSFLRKHKIVRGQENMLIFKEGEELEPVNQFTMSEISHKMMKEMIESNKFPLVPRIKNKQTFDHVCPVTNLKKYCILLLLKDSSDYENFATSFQQYSIKNLQPKVASSSSSGVAINFGYLYADVQSQLVSIVSNGEGPEDNDRRKILAMHRRANKDTRYTILPAGWKRDVPVNNNNNNNNNGGSVEDDGGIEALDSFVERLLSPVASSSSLWKWTWKQQIDVADESSEGIIMRYVYMCIEFIQDGWDYITVHISQDEMMIVMFMMTAVFVISVILITKVMSTLGGSGRNNQRYKYRQDNTRKWDDVNKHNNKNNNDNYNFGSTNDRNNVSNNNNDGGRSSPGDDENSSSKNYMNNHQHGNKEAAIEELNGSSYERLLLSSGRGWRLVVVFVAEDVTTANQKRLLAKFKDVVAAYSSPHYRFKFSYLRLTRPHISWCMKIAGSDVIPENQILEFPHRTVELLLSGMVFVLNAWQKCYHVFWSAGRSFAATTNDDVGDVSAAGFLGFQNDGDSEDDADDDDGGDSLRKQLNGRLAKLEHFVNAGDDGRGDCLKYDFLHNFDIWLEKLCEGTCPKYRVSDWPERMT</sequence>
<dbReference type="Gene3D" id="3.40.30.10">
    <property type="entry name" value="Glutaredoxin"/>
    <property type="match status" value="1"/>
</dbReference>
<feature type="compositionally biased region" description="Low complexity" evidence="1">
    <location>
        <begin position="601"/>
        <end position="629"/>
    </location>
</feature>
<feature type="compositionally biased region" description="Basic and acidic residues" evidence="1">
    <location>
        <begin position="584"/>
        <end position="597"/>
    </location>
</feature>
<dbReference type="SUPFAM" id="SSF52833">
    <property type="entry name" value="Thioredoxin-like"/>
    <property type="match status" value="1"/>
</dbReference>
<dbReference type="EMBL" id="AMQM01006913">
    <property type="status" value="NOT_ANNOTATED_CDS"/>
    <property type="molecule type" value="Genomic_DNA"/>
</dbReference>
<dbReference type="Gene3D" id="1.10.287.110">
    <property type="entry name" value="DnaJ domain"/>
    <property type="match status" value="1"/>
</dbReference>
<feature type="transmembrane region" description="Helical" evidence="2">
    <location>
        <begin position="547"/>
        <end position="565"/>
    </location>
</feature>
<dbReference type="Pfam" id="PF00226">
    <property type="entry name" value="DnaJ"/>
    <property type="match status" value="1"/>
</dbReference>
<reference evidence="5" key="3">
    <citation type="submission" date="2015-06" db="UniProtKB">
        <authorList>
            <consortium name="EnsemblMetazoa"/>
        </authorList>
    </citation>
    <scope>IDENTIFICATION</scope>
</reference>
<dbReference type="HOGENOM" id="CLU_020140_0_1_1"/>
<dbReference type="SUPFAM" id="SSF46565">
    <property type="entry name" value="Chaperone J-domain"/>
    <property type="match status" value="1"/>
</dbReference>
<keyword evidence="2" id="KW-0812">Transmembrane</keyword>
<evidence type="ECO:0000313" key="5">
    <source>
        <dbReference type="EnsemblMetazoa" id="HelroP193633"/>
    </source>
</evidence>
<name>T1FV77_HELRO</name>
<dbReference type="InterPro" id="IPR036249">
    <property type="entry name" value="Thioredoxin-like_sf"/>
</dbReference>
<dbReference type="InterPro" id="IPR052448">
    <property type="entry name" value="DnaJ_C16_autophagy_reg"/>
</dbReference>
<evidence type="ECO:0000256" key="1">
    <source>
        <dbReference type="SAM" id="MobiDB-lite"/>
    </source>
</evidence>
<dbReference type="InterPro" id="IPR018253">
    <property type="entry name" value="DnaJ_domain_CS"/>
</dbReference>
<accession>T1FV77</accession>
<dbReference type="FunCoup" id="T1FV77">
    <property type="interactions" value="803"/>
</dbReference>
<gene>
    <name evidence="5" type="primary">20212723</name>
    <name evidence="4" type="ORF">HELRODRAFT_193633</name>
</gene>
<dbReference type="SMART" id="SM00271">
    <property type="entry name" value="DnaJ"/>
    <property type="match status" value="1"/>
</dbReference>
<organism evidence="5 6">
    <name type="scientific">Helobdella robusta</name>
    <name type="common">Californian leech</name>
    <dbReference type="NCBI Taxonomy" id="6412"/>
    <lineage>
        <taxon>Eukaryota</taxon>
        <taxon>Metazoa</taxon>
        <taxon>Spiralia</taxon>
        <taxon>Lophotrochozoa</taxon>
        <taxon>Annelida</taxon>
        <taxon>Clitellata</taxon>
        <taxon>Hirudinea</taxon>
        <taxon>Rhynchobdellida</taxon>
        <taxon>Glossiphoniidae</taxon>
        <taxon>Helobdella</taxon>
    </lineage>
</organism>
<dbReference type="PANTHER" id="PTHR44303:SF2">
    <property type="entry name" value="DNAJ HOMOLOG SUBFAMILY C MEMBER 16"/>
    <property type="match status" value="1"/>
</dbReference>
<dbReference type="InterPro" id="IPR001623">
    <property type="entry name" value="DnaJ_domain"/>
</dbReference>
<evidence type="ECO:0000313" key="4">
    <source>
        <dbReference type="EMBL" id="ESN95091.1"/>
    </source>
</evidence>
<dbReference type="EnsemblMetazoa" id="HelroT193633">
    <property type="protein sequence ID" value="HelroP193633"/>
    <property type="gene ID" value="HelroG193633"/>
</dbReference>
<keyword evidence="2" id="KW-1133">Transmembrane helix</keyword>
<reference evidence="6" key="1">
    <citation type="submission" date="2012-12" db="EMBL/GenBank/DDBJ databases">
        <authorList>
            <person name="Hellsten U."/>
            <person name="Grimwood J."/>
            <person name="Chapman J.A."/>
            <person name="Shapiro H."/>
            <person name="Aerts A."/>
            <person name="Otillar R.P."/>
            <person name="Terry A.Y."/>
            <person name="Boore J.L."/>
            <person name="Simakov O."/>
            <person name="Marletaz F."/>
            <person name="Cho S.-J."/>
            <person name="Edsinger-Gonzales E."/>
            <person name="Havlak P."/>
            <person name="Kuo D.-H."/>
            <person name="Larsson T."/>
            <person name="Lv J."/>
            <person name="Arendt D."/>
            <person name="Savage R."/>
            <person name="Osoegawa K."/>
            <person name="de Jong P."/>
            <person name="Lindberg D.R."/>
            <person name="Seaver E.C."/>
            <person name="Weisblat D.A."/>
            <person name="Putnam N.H."/>
            <person name="Grigoriev I.V."/>
            <person name="Rokhsar D.S."/>
        </authorList>
    </citation>
    <scope>NUCLEOTIDE SEQUENCE</scope>
</reference>
<evidence type="ECO:0000256" key="2">
    <source>
        <dbReference type="SAM" id="Phobius"/>
    </source>
</evidence>
<dbReference type="PROSITE" id="PS00636">
    <property type="entry name" value="DNAJ_1"/>
    <property type="match status" value="1"/>
</dbReference>
<feature type="domain" description="J" evidence="3">
    <location>
        <begin position="24"/>
        <end position="88"/>
    </location>
</feature>
<dbReference type="PANTHER" id="PTHR44303">
    <property type="entry name" value="DNAJ HOMOLOG SUBFAMILY C MEMBER 16"/>
    <property type="match status" value="1"/>
</dbReference>
<reference evidence="4 6" key="2">
    <citation type="journal article" date="2013" name="Nature">
        <title>Insights into bilaterian evolution from three spiralian genomes.</title>
        <authorList>
            <person name="Simakov O."/>
            <person name="Marletaz F."/>
            <person name="Cho S.J."/>
            <person name="Edsinger-Gonzales E."/>
            <person name="Havlak P."/>
            <person name="Hellsten U."/>
            <person name="Kuo D.H."/>
            <person name="Larsson T."/>
            <person name="Lv J."/>
            <person name="Arendt D."/>
            <person name="Savage R."/>
            <person name="Osoegawa K."/>
            <person name="de Jong P."/>
            <person name="Grimwood J."/>
            <person name="Chapman J.A."/>
            <person name="Shapiro H."/>
            <person name="Aerts A."/>
            <person name="Otillar R.P."/>
            <person name="Terry A.Y."/>
            <person name="Boore J.L."/>
            <person name="Grigoriev I.V."/>
            <person name="Lindberg D.R."/>
            <person name="Seaver E.C."/>
            <person name="Weisblat D.A."/>
            <person name="Putnam N.H."/>
            <person name="Rokhsar D.S."/>
        </authorList>
    </citation>
    <scope>NUCLEOTIDE SEQUENCE</scope>
</reference>
<dbReference type="OrthoDB" id="10065037at2759"/>
<dbReference type="RefSeq" id="XP_009026746.1">
    <property type="nucleotide sequence ID" value="XM_009028498.1"/>
</dbReference>
<dbReference type="CTD" id="20212723"/>
<dbReference type="STRING" id="6412.T1FV77"/>
<keyword evidence="6" id="KW-1185">Reference proteome</keyword>